<dbReference type="InterPro" id="IPR036028">
    <property type="entry name" value="SH3-like_dom_sf"/>
</dbReference>
<keyword evidence="2" id="KW-0040">ANK repeat</keyword>
<dbReference type="PROSITE" id="PS50002">
    <property type="entry name" value="SH3"/>
    <property type="match status" value="1"/>
</dbReference>
<dbReference type="PRINTS" id="PR00452">
    <property type="entry name" value="SH3DOMAIN"/>
</dbReference>
<reference evidence="8" key="1">
    <citation type="submission" date="2020-08" db="EMBL/GenBank/DDBJ databases">
        <title>Chromosome-level assembly of Southern catfish (Silurus meridionalis) provides insights into visual adaptation to the nocturnal and benthic lifestyles.</title>
        <authorList>
            <person name="Zhang Y."/>
            <person name="Wang D."/>
            <person name="Peng Z."/>
        </authorList>
    </citation>
    <scope>NUCLEOTIDE SEQUENCE</scope>
    <source>
        <strain evidence="8">SWU-2019-XX</strain>
        <tissue evidence="8">Muscle</tissue>
    </source>
</reference>
<accession>A0A8T0BQI6</accession>
<organism evidence="8 9">
    <name type="scientific">Silurus meridionalis</name>
    <name type="common">Southern catfish</name>
    <name type="synonym">Silurus soldatovi meridionalis</name>
    <dbReference type="NCBI Taxonomy" id="175797"/>
    <lineage>
        <taxon>Eukaryota</taxon>
        <taxon>Metazoa</taxon>
        <taxon>Chordata</taxon>
        <taxon>Craniata</taxon>
        <taxon>Vertebrata</taxon>
        <taxon>Euteleostomi</taxon>
        <taxon>Actinopterygii</taxon>
        <taxon>Neopterygii</taxon>
        <taxon>Teleostei</taxon>
        <taxon>Ostariophysi</taxon>
        <taxon>Siluriformes</taxon>
        <taxon>Siluridae</taxon>
        <taxon>Silurus</taxon>
    </lineage>
</organism>
<keyword evidence="9" id="KW-1185">Reference proteome</keyword>
<name>A0A8T0BQI6_SILME</name>
<evidence type="ECO:0000256" key="1">
    <source>
        <dbReference type="ARBA" id="ARBA00022443"/>
    </source>
</evidence>
<dbReference type="PRINTS" id="PR01887">
    <property type="entry name" value="SPECTRNALPHA"/>
</dbReference>
<dbReference type="PANTHER" id="PTHR14167">
    <property type="entry name" value="SH3 DOMAIN-CONTAINING"/>
    <property type="match status" value="1"/>
</dbReference>
<dbReference type="EMBL" id="JABFDY010000003">
    <property type="protein sequence ID" value="KAF7709611.1"/>
    <property type="molecule type" value="Genomic_DNA"/>
</dbReference>
<evidence type="ECO:0000313" key="9">
    <source>
        <dbReference type="Proteomes" id="UP000606274"/>
    </source>
</evidence>
<evidence type="ECO:0000313" key="8">
    <source>
        <dbReference type="EMBL" id="KAF7709611.1"/>
    </source>
</evidence>
<evidence type="ECO:0000256" key="5">
    <source>
        <dbReference type="PROSITE-ProRule" id="PRU00192"/>
    </source>
</evidence>
<feature type="region of interest" description="Disordered" evidence="6">
    <location>
        <begin position="1"/>
        <end position="20"/>
    </location>
</feature>
<evidence type="ECO:0000256" key="3">
    <source>
        <dbReference type="ARBA" id="ARBA00037432"/>
    </source>
</evidence>
<dbReference type="SUPFAM" id="SSF50044">
    <property type="entry name" value="SH3-domain"/>
    <property type="match status" value="1"/>
</dbReference>
<comment type="function">
    <text evidence="3">Induces bone resorption, acting probably through a signaling cascade which results in the secretion of factor(s) enhancing osteoclast formation and activity.</text>
</comment>
<dbReference type="Pfam" id="PF00018">
    <property type="entry name" value="SH3_1"/>
    <property type="match status" value="1"/>
</dbReference>
<evidence type="ECO:0000256" key="2">
    <source>
        <dbReference type="ARBA" id="ARBA00023043"/>
    </source>
</evidence>
<feature type="domain" description="SH3" evidence="7">
    <location>
        <begin position="28"/>
        <end position="87"/>
    </location>
</feature>
<evidence type="ECO:0000259" key="7">
    <source>
        <dbReference type="PROSITE" id="PS50002"/>
    </source>
</evidence>
<dbReference type="PANTHER" id="PTHR14167:SF31">
    <property type="entry name" value="NOSTRIN"/>
    <property type="match status" value="1"/>
</dbReference>
<dbReference type="SMART" id="SM00326">
    <property type="entry name" value="SH3"/>
    <property type="match status" value="1"/>
</dbReference>
<protein>
    <recommendedName>
        <fullName evidence="4">Osteoclast-stimulating factor 1</fullName>
    </recommendedName>
</protein>
<dbReference type="InterPro" id="IPR050384">
    <property type="entry name" value="Endophilin_SH3RF"/>
</dbReference>
<dbReference type="AlphaFoldDB" id="A0A8T0BQI6"/>
<evidence type="ECO:0000256" key="4">
    <source>
        <dbReference type="ARBA" id="ARBA00040640"/>
    </source>
</evidence>
<comment type="caution">
    <text evidence="8">The sequence shown here is derived from an EMBL/GenBank/DDBJ whole genome shotgun (WGS) entry which is preliminary data.</text>
</comment>
<dbReference type="Gene3D" id="2.30.30.40">
    <property type="entry name" value="SH3 Domains"/>
    <property type="match status" value="1"/>
</dbReference>
<dbReference type="FunFam" id="2.30.30.40:FF:000072">
    <property type="entry name" value="Unconventional Myosin IB"/>
    <property type="match status" value="1"/>
</dbReference>
<dbReference type="InterPro" id="IPR001452">
    <property type="entry name" value="SH3_domain"/>
</dbReference>
<dbReference type="Proteomes" id="UP000606274">
    <property type="component" value="Unassembled WGS sequence"/>
</dbReference>
<gene>
    <name evidence="8" type="ORF">HF521_016461</name>
</gene>
<evidence type="ECO:0000256" key="6">
    <source>
        <dbReference type="SAM" id="MobiDB-lite"/>
    </source>
</evidence>
<keyword evidence="1 5" id="KW-0728">SH3 domain</keyword>
<sequence length="96" mass="11164">MHTHKRKFEFNRASSRSQEEARKCAEVCSVGKCKALYDFSSEKKDELNMKEGDLLNILRKDNSGWWYGELNGKRGHFPYNYVEELPVLKMAKSSDA</sequence>
<proteinExistence type="predicted"/>